<dbReference type="InterPro" id="IPR022973">
    <property type="entry name" value="Ribosomal_uL10_bac"/>
</dbReference>
<dbReference type="InterPro" id="IPR047865">
    <property type="entry name" value="Ribosomal_uL10_bac_type"/>
</dbReference>
<sequence length="204" mass="22166">MVNHPLFVYVHAKGFIFLQQTEKEVDVLPSNKILEQKKEVVKELSEKVKAAQSFILADYRGLTVEQDTEMRNALRAAGVEYKVVKNTLTGLAMKENGYDGLDSYLNGPTAMAMSSTDVVAPAKILSEYAKKYEKLELKVGVVEGKIINVDGIKALSELPSREVLIAKVLGGFNAPITGFANVLNANLKGLVVALNAIAEQKANA</sequence>
<dbReference type="InterPro" id="IPR002363">
    <property type="entry name" value="Ribosomal_uL10_CS_bac"/>
</dbReference>
<keyword evidence="5" id="KW-0699">rRNA-binding</keyword>
<protein>
    <recommendedName>
        <fullName evidence="4 5">Large ribosomal subunit protein uL10</fullName>
    </recommendedName>
</protein>
<dbReference type="SUPFAM" id="SSF160369">
    <property type="entry name" value="Ribosomal protein L10-like"/>
    <property type="match status" value="1"/>
</dbReference>
<dbReference type="Gene3D" id="3.30.70.1730">
    <property type="match status" value="1"/>
</dbReference>
<evidence type="ECO:0000256" key="5">
    <source>
        <dbReference type="HAMAP-Rule" id="MF_00362"/>
    </source>
</evidence>
<gene>
    <name evidence="5" type="primary">rplJ</name>
    <name evidence="6" type="ORF">LY28_00637</name>
</gene>
<comment type="similarity">
    <text evidence="1 5">Belongs to the universal ribosomal protein uL10 family.</text>
</comment>
<dbReference type="PROSITE" id="PS01109">
    <property type="entry name" value="RIBOSOMAL_L10"/>
    <property type="match status" value="1"/>
</dbReference>
<proteinExistence type="inferred from homology"/>
<name>A0A318XQ68_9FIRM</name>
<keyword evidence="5" id="KW-0694">RNA-binding</keyword>
<dbReference type="InterPro" id="IPR043141">
    <property type="entry name" value="Ribosomal_uL10-like_sf"/>
</dbReference>
<reference evidence="6 7" key="1">
    <citation type="submission" date="2018-06" db="EMBL/GenBank/DDBJ databases">
        <title>Genomic Encyclopedia of Type Strains, Phase I: the one thousand microbial genomes (KMG-I) project.</title>
        <authorList>
            <person name="Kyrpides N."/>
        </authorList>
    </citation>
    <scope>NUCLEOTIDE SEQUENCE [LARGE SCALE GENOMIC DNA]</scope>
    <source>
        <strain evidence="6 7">DSM 19573</strain>
    </source>
</reference>
<evidence type="ECO:0000256" key="3">
    <source>
        <dbReference type="ARBA" id="ARBA00023274"/>
    </source>
</evidence>
<accession>A0A318XQ68</accession>
<dbReference type="NCBIfam" id="NF000955">
    <property type="entry name" value="PRK00099.1-1"/>
    <property type="match status" value="1"/>
</dbReference>
<dbReference type="PANTHER" id="PTHR11560">
    <property type="entry name" value="39S RIBOSOMAL PROTEIN L10, MITOCHONDRIAL"/>
    <property type="match status" value="1"/>
</dbReference>
<comment type="function">
    <text evidence="5">Forms part of the ribosomal stalk, playing a central role in the interaction of the ribosome with GTP-bound translation factors.</text>
</comment>
<evidence type="ECO:0000313" key="7">
    <source>
        <dbReference type="Proteomes" id="UP000248132"/>
    </source>
</evidence>
<dbReference type="InterPro" id="IPR001790">
    <property type="entry name" value="Ribosomal_uL10"/>
</dbReference>
<dbReference type="GO" id="GO:0015934">
    <property type="term" value="C:large ribosomal subunit"/>
    <property type="evidence" value="ECO:0007669"/>
    <property type="project" value="InterPro"/>
</dbReference>
<comment type="subunit">
    <text evidence="5">Part of the ribosomal stalk of the 50S ribosomal subunit. The N-terminus interacts with L11 and the large rRNA to form the base of the stalk. The C-terminus forms an elongated spine to which L12 dimers bind in a sequential fashion forming a multimeric L10(L12)X complex.</text>
</comment>
<dbReference type="CDD" id="cd05797">
    <property type="entry name" value="Ribosomal_L10"/>
    <property type="match status" value="1"/>
</dbReference>
<dbReference type="Gene3D" id="6.10.250.290">
    <property type="match status" value="1"/>
</dbReference>
<comment type="caution">
    <text evidence="6">The sequence shown here is derived from an EMBL/GenBank/DDBJ whole genome shotgun (WGS) entry which is preliminary data.</text>
</comment>
<dbReference type="HAMAP" id="MF_00362">
    <property type="entry name" value="Ribosomal_uL10"/>
    <property type="match status" value="1"/>
</dbReference>
<dbReference type="GO" id="GO:0003735">
    <property type="term" value="F:structural constituent of ribosome"/>
    <property type="evidence" value="ECO:0007669"/>
    <property type="project" value="InterPro"/>
</dbReference>
<dbReference type="AlphaFoldDB" id="A0A318XQ68"/>
<evidence type="ECO:0000256" key="4">
    <source>
        <dbReference type="ARBA" id="ARBA00035202"/>
    </source>
</evidence>
<keyword evidence="2 5" id="KW-0689">Ribosomal protein</keyword>
<dbReference type="Pfam" id="PF00466">
    <property type="entry name" value="Ribosomal_L10"/>
    <property type="match status" value="1"/>
</dbReference>
<dbReference type="GO" id="GO:0006412">
    <property type="term" value="P:translation"/>
    <property type="evidence" value="ECO:0007669"/>
    <property type="project" value="UniProtKB-UniRule"/>
</dbReference>
<evidence type="ECO:0000256" key="1">
    <source>
        <dbReference type="ARBA" id="ARBA00008889"/>
    </source>
</evidence>
<dbReference type="GO" id="GO:0070180">
    <property type="term" value="F:large ribosomal subunit rRNA binding"/>
    <property type="evidence" value="ECO:0007669"/>
    <property type="project" value="UniProtKB-UniRule"/>
</dbReference>
<organism evidence="6 7">
    <name type="scientific">Ruminiclostridium sufflavum DSM 19573</name>
    <dbReference type="NCBI Taxonomy" id="1121337"/>
    <lineage>
        <taxon>Bacteria</taxon>
        <taxon>Bacillati</taxon>
        <taxon>Bacillota</taxon>
        <taxon>Clostridia</taxon>
        <taxon>Eubacteriales</taxon>
        <taxon>Oscillospiraceae</taxon>
        <taxon>Ruminiclostridium</taxon>
    </lineage>
</organism>
<dbReference type="Proteomes" id="UP000248132">
    <property type="component" value="Unassembled WGS sequence"/>
</dbReference>
<evidence type="ECO:0000313" key="6">
    <source>
        <dbReference type="EMBL" id="PYG89418.1"/>
    </source>
</evidence>
<dbReference type="EMBL" id="QKMR01000003">
    <property type="protein sequence ID" value="PYG89418.1"/>
    <property type="molecule type" value="Genomic_DNA"/>
</dbReference>
<evidence type="ECO:0000256" key="2">
    <source>
        <dbReference type="ARBA" id="ARBA00022980"/>
    </source>
</evidence>
<keyword evidence="7" id="KW-1185">Reference proteome</keyword>
<keyword evidence="3 5" id="KW-0687">Ribonucleoprotein</keyword>